<protein>
    <recommendedName>
        <fullName evidence="5">Type II toxin-antitoxin system RelE/ParE family toxin</fullName>
    </recommendedName>
</protein>
<dbReference type="InterPro" id="IPR035093">
    <property type="entry name" value="RelE/ParE_toxin_dom_sf"/>
</dbReference>
<comment type="caution">
    <text evidence="3">The sequence shown here is derived from an EMBL/GenBank/DDBJ whole genome shotgun (WGS) entry which is preliminary data.</text>
</comment>
<evidence type="ECO:0008006" key="5">
    <source>
        <dbReference type="Google" id="ProtNLM"/>
    </source>
</evidence>
<dbReference type="RefSeq" id="WP_109456696.1">
    <property type="nucleotide sequence ID" value="NZ_QFBC01000001.1"/>
</dbReference>
<dbReference type="OrthoDB" id="8302885at2"/>
<gene>
    <name evidence="3" type="ORF">DEM27_03090</name>
</gene>
<evidence type="ECO:0000256" key="1">
    <source>
        <dbReference type="ARBA" id="ARBA00006226"/>
    </source>
</evidence>
<name>A0A2U2DXY2_9HYPH</name>
<reference evidence="3 4" key="1">
    <citation type="submission" date="2018-05" db="EMBL/GenBank/DDBJ databases">
        <title>The draft genome of strain NS-104.</title>
        <authorList>
            <person name="Hang P."/>
            <person name="Jiang J."/>
        </authorList>
    </citation>
    <scope>NUCLEOTIDE SEQUENCE [LARGE SCALE GENOMIC DNA]</scope>
    <source>
        <strain evidence="3 4">NS-104</strain>
    </source>
</reference>
<organism evidence="3 4">
    <name type="scientific">Metarhizobium album</name>
    <dbReference type="NCBI Taxonomy" id="2182425"/>
    <lineage>
        <taxon>Bacteria</taxon>
        <taxon>Pseudomonadati</taxon>
        <taxon>Pseudomonadota</taxon>
        <taxon>Alphaproteobacteria</taxon>
        <taxon>Hyphomicrobiales</taxon>
        <taxon>Rhizobiaceae</taxon>
        <taxon>Metarhizobium</taxon>
    </lineage>
</organism>
<dbReference type="PANTHER" id="PTHR33755">
    <property type="entry name" value="TOXIN PARE1-RELATED"/>
    <property type="match status" value="1"/>
</dbReference>
<comment type="similarity">
    <text evidence="1">Belongs to the RelE toxin family.</text>
</comment>
<dbReference type="InterPro" id="IPR051803">
    <property type="entry name" value="TA_system_RelE-like_toxin"/>
</dbReference>
<dbReference type="PANTHER" id="PTHR33755:SF7">
    <property type="entry name" value="TOXIN MODULE OF TOXIN-ANTITOXIN SYSTEM RELE_STBE FAMILY"/>
    <property type="match status" value="1"/>
</dbReference>
<accession>A0A2U2DXY2</accession>
<evidence type="ECO:0000256" key="2">
    <source>
        <dbReference type="ARBA" id="ARBA00022649"/>
    </source>
</evidence>
<evidence type="ECO:0000313" key="4">
    <source>
        <dbReference type="Proteomes" id="UP000245252"/>
    </source>
</evidence>
<dbReference type="InterPro" id="IPR007712">
    <property type="entry name" value="RelE/ParE_toxin"/>
</dbReference>
<dbReference type="Gene3D" id="3.30.2310.20">
    <property type="entry name" value="RelE-like"/>
    <property type="match status" value="1"/>
</dbReference>
<dbReference type="Proteomes" id="UP000245252">
    <property type="component" value="Unassembled WGS sequence"/>
</dbReference>
<sequence length="102" mass="11643">MKKVRISDEAVRYIRKEKDYLSLLNPRASLAFTAQVRKTLRLLADYPFAGSAVAPVKGVRRLVSPPYHFDYVIEDDTVFVVSVQHARQGPAELEKDDDDSYE</sequence>
<dbReference type="Pfam" id="PF05016">
    <property type="entry name" value="ParE_toxin"/>
    <property type="match status" value="1"/>
</dbReference>
<dbReference type="AlphaFoldDB" id="A0A2U2DXY2"/>
<dbReference type="EMBL" id="QFBC01000001">
    <property type="protein sequence ID" value="PWE58178.1"/>
    <property type="molecule type" value="Genomic_DNA"/>
</dbReference>
<keyword evidence="2" id="KW-1277">Toxin-antitoxin system</keyword>
<evidence type="ECO:0000313" key="3">
    <source>
        <dbReference type="EMBL" id="PWE58178.1"/>
    </source>
</evidence>
<keyword evidence="4" id="KW-1185">Reference proteome</keyword>
<proteinExistence type="inferred from homology"/>